<name>W2TSG2_NECAM</name>
<proteinExistence type="predicted"/>
<reference evidence="3" key="1">
    <citation type="journal article" date="2014" name="Nat. Genet.">
        <title>Genome of the human hookworm Necator americanus.</title>
        <authorList>
            <person name="Tang Y.T."/>
            <person name="Gao X."/>
            <person name="Rosa B.A."/>
            <person name="Abubucker S."/>
            <person name="Hallsworth-Pepin K."/>
            <person name="Martin J."/>
            <person name="Tyagi R."/>
            <person name="Heizer E."/>
            <person name="Zhang X."/>
            <person name="Bhonagiri-Palsikar V."/>
            <person name="Minx P."/>
            <person name="Warren W.C."/>
            <person name="Wang Q."/>
            <person name="Zhan B."/>
            <person name="Hotez P.J."/>
            <person name="Sternberg P.W."/>
            <person name="Dougall A."/>
            <person name="Gaze S.T."/>
            <person name="Mulvenna J."/>
            <person name="Sotillo J."/>
            <person name="Ranganathan S."/>
            <person name="Rabelo E.M."/>
            <person name="Wilson R.K."/>
            <person name="Felgner P.L."/>
            <person name="Bethony J."/>
            <person name="Hawdon J.M."/>
            <person name="Gasser R.B."/>
            <person name="Loukas A."/>
            <person name="Mitreva M."/>
        </authorList>
    </citation>
    <scope>NUCLEOTIDE SEQUENCE [LARGE SCALE GENOMIC DNA]</scope>
</reference>
<dbReference type="KEGG" id="nai:NECAME_17314"/>
<accession>W2TSG2</accession>
<protein>
    <submittedName>
        <fullName evidence="2">Uncharacterized protein</fullName>
    </submittedName>
</protein>
<feature type="region of interest" description="Disordered" evidence="1">
    <location>
        <begin position="1"/>
        <end position="21"/>
    </location>
</feature>
<keyword evidence="3" id="KW-1185">Reference proteome</keyword>
<evidence type="ECO:0000256" key="1">
    <source>
        <dbReference type="SAM" id="MobiDB-lite"/>
    </source>
</evidence>
<evidence type="ECO:0000313" key="3">
    <source>
        <dbReference type="Proteomes" id="UP000053676"/>
    </source>
</evidence>
<sequence length="85" mass="10102">MPVTPRSHVESDDDSDKEQEQLPQLAVEEKYFPSSLFGYQFAVDTAQDSLVKELLKKFNTLEMWGNEYLHLNVYILKLQRFWKTF</sequence>
<dbReference type="AlphaFoldDB" id="W2TSG2"/>
<dbReference type="Proteomes" id="UP000053676">
    <property type="component" value="Unassembled WGS sequence"/>
</dbReference>
<organism evidence="2 3">
    <name type="scientific">Necator americanus</name>
    <name type="common">Human hookworm</name>
    <dbReference type="NCBI Taxonomy" id="51031"/>
    <lineage>
        <taxon>Eukaryota</taxon>
        <taxon>Metazoa</taxon>
        <taxon>Ecdysozoa</taxon>
        <taxon>Nematoda</taxon>
        <taxon>Chromadorea</taxon>
        <taxon>Rhabditida</taxon>
        <taxon>Rhabditina</taxon>
        <taxon>Rhabditomorpha</taxon>
        <taxon>Strongyloidea</taxon>
        <taxon>Ancylostomatidae</taxon>
        <taxon>Bunostominae</taxon>
        <taxon>Necator</taxon>
    </lineage>
</organism>
<evidence type="ECO:0000313" key="2">
    <source>
        <dbReference type="EMBL" id="ETN83957.1"/>
    </source>
</evidence>
<gene>
    <name evidence="2" type="ORF">NECAME_17314</name>
</gene>
<dbReference type="EMBL" id="KI658061">
    <property type="protein sequence ID" value="ETN83957.1"/>
    <property type="molecule type" value="Genomic_DNA"/>
</dbReference>